<feature type="region of interest" description="Disordered" evidence="1">
    <location>
        <begin position="1"/>
        <end position="45"/>
    </location>
</feature>
<sequence>MADVMSHGGDGVGDPPQHPSHRLASACESGNNFRSNSPPPKRRGISRGINLEIVWQANGKMPLPIVSKHNPIGSNAKYFTRLVGNQVRFIMPPCYPSWTEVPEEHYFNLQGDRSPDEYCVVFAAVDRLAADCYRDYKLKAHNHLKAHGPSRPFGEMSAEDWQKCIDFFTSPTFVDKLVELRETQHTQVASSGASLNERAIAKEVLGERRGTSHQFSGDSQNNDPRFAMYEAQLRQMQHEIEILKNRIPVVVPVEEENGDGDEGLEGP</sequence>
<dbReference type="AlphaFoldDB" id="A0ABD1PS26"/>
<keyword evidence="3" id="KW-1185">Reference proteome</keyword>
<reference evidence="3" key="1">
    <citation type="submission" date="2024-07" db="EMBL/GenBank/DDBJ databases">
        <title>Two chromosome-level genome assemblies of Korean endemic species Abeliophyllum distichum and Forsythia ovata (Oleaceae).</title>
        <authorList>
            <person name="Jang H."/>
        </authorList>
    </citation>
    <scope>NUCLEOTIDE SEQUENCE [LARGE SCALE GENOMIC DNA]</scope>
</reference>
<dbReference type="Proteomes" id="UP001604336">
    <property type="component" value="Unassembled WGS sequence"/>
</dbReference>
<proteinExistence type="predicted"/>
<accession>A0ABD1PS26</accession>
<evidence type="ECO:0000313" key="2">
    <source>
        <dbReference type="EMBL" id="KAL2466727.1"/>
    </source>
</evidence>
<dbReference type="EMBL" id="JBFOLK010000013">
    <property type="protein sequence ID" value="KAL2466727.1"/>
    <property type="molecule type" value="Genomic_DNA"/>
</dbReference>
<evidence type="ECO:0000313" key="3">
    <source>
        <dbReference type="Proteomes" id="UP001604336"/>
    </source>
</evidence>
<protein>
    <submittedName>
        <fullName evidence="2">Uncharacterized protein</fullName>
    </submittedName>
</protein>
<organism evidence="2 3">
    <name type="scientific">Abeliophyllum distichum</name>
    <dbReference type="NCBI Taxonomy" id="126358"/>
    <lineage>
        <taxon>Eukaryota</taxon>
        <taxon>Viridiplantae</taxon>
        <taxon>Streptophyta</taxon>
        <taxon>Embryophyta</taxon>
        <taxon>Tracheophyta</taxon>
        <taxon>Spermatophyta</taxon>
        <taxon>Magnoliopsida</taxon>
        <taxon>eudicotyledons</taxon>
        <taxon>Gunneridae</taxon>
        <taxon>Pentapetalae</taxon>
        <taxon>asterids</taxon>
        <taxon>lamiids</taxon>
        <taxon>Lamiales</taxon>
        <taxon>Oleaceae</taxon>
        <taxon>Forsythieae</taxon>
        <taxon>Abeliophyllum</taxon>
    </lineage>
</organism>
<name>A0ABD1PS26_9LAMI</name>
<evidence type="ECO:0000256" key="1">
    <source>
        <dbReference type="SAM" id="MobiDB-lite"/>
    </source>
</evidence>
<comment type="caution">
    <text evidence="2">The sequence shown here is derived from an EMBL/GenBank/DDBJ whole genome shotgun (WGS) entry which is preliminary data.</text>
</comment>
<gene>
    <name evidence="2" type="ORF">Adt_42578</name>
</gene>